<gene>
    <name evidence="3" type="ORF">GCM10025867_04170</name>
</gene>
<organism evidence="3 4">
    <name type="scientific">Frondihabitans sucicola</name>
    <dbReference type="NCBI Taxonomy" id="1268041"/>
    <lineage>
        <taxon>Bacteria</taxon>
        <taxon>Bacillati</taxon>
        <taxon>Actinomycetota</taxon>
        <taxon>Actinomycetes</taxon>
        <taxon>Micrococcales</taxon>
        <taxon>Microbacteriaceae</taxon>
        <taxon>Frondihabitans</taxon>
    </lineage>
</organism>
<keyword evidence="2" id="KW-1133">Transmembrane helix</keyword>
<dbReference type="Pfam" id="PF13692">
    <property type="entry name" value="Glyco_trans_1_4"/>
    <property type="match status" value="1"/>
</dbReference>
<accession>A0ABN6XT51</accession>
<evidence type="ECO:0000256" key="2">
    <source>
        <dbReference type="SAM" id="Phobius"/>
    </source>
</evidence>
<evidence type="ECO:0008006" key="5">
    <source>
        <dbReference type="Google" id="ProtNLM"/>
    </source>
</evidence>
<dbReference type="Proteomes" id="UP001321486">
    <property type="component" value="Chromosome"/>
</dbReference>
<dbReference type="EMBL" id="AP027732">
    <property type="protein sequence ID" value="BDZ48176.1"/>
    <property type="molecule type" value="Genomic_DNA"/>
</dbReference>
<sequence>MTAAPIRVAYYRVHDLDYPRNSRIRAHLDRSSAFDVRVVPLSSHPRRSVRILRDLRTLISWARRSDVLVLSELRLAHAAIVWFAGLVTGSAVVVDGFVGLHETAVGDWQSTSPRSLRARSLAYLDRIAFCAADLYLIDTAARATLLATRYGRAEKIVVLPVGAPAWAVPQAPREAQDRLRLLYYGNYIPLHGLDLVVDALHELVAEHDFEVTFIGNGALRAGIESKITGAGLADRSTFVDEIRESQLLGRIAAADVILGVFGSSAKATSVVANKVWQGLASGRIVVTADSEATRELAPWRAPSWCGRTRAIPRASRARSEPYGAKRSPRRPRRHGAPRELGDRALRCLHPAADRAGGDEVTTGLQVRRLDAAGLRRHLLPVLLYFGAPTLSALAPLAVIPAITSSLGARGWASTAIALAVGNAGLVIAEVGWGSSARNGSRSRHAADWASTAALRRAS</sequence>
<feature type="transmembrane region" description="Helical" evidence="2">
    <location>
        <begin position="411"/>
        <end position="432"/>
    </location>
</feature>
<dbReference type="Gene3D" id="3.40.50.2000">
    <property type="entry name" value="Glycogen Phosphorylase B"/>
    <property type="match status" value="2"/>
</dbReference>
<dbReference type="SUPFAM" id="SSF53756">
    <property type="entry name" value="UDP-Glycosyltransferase/glycogen phosphorylase"/>
    <property type="match status" value="1"/>
</dbReference>
<evidence type="ECO:0000313" key="4">
    <source>
        <dbReference type="Proteomes" id="UP001321486"/>
    </source>
</evidence>
<evidence type="ECO:0000313" key="3">
    <source>
        <dbReference type="EMBL" id="BDZ48176.1"/>
    </source>
</evidence>
<reference evidence="4" key="1">
    <citation type="journal article" date="2019" name="Int. J. Syst. Evol. Microbiol.">
        <title>The Global Catalogue of Microorganisms (GCM) 10K type strain sequencing project: providing services to taxonomists for standard genome sequencing and annotation.</title>
        <authorList>
            <consortium name="The Broad Institute Genomics Platform"/>
            <consortium name="The Broad Institute Genome Sequencing Center for Infectious Disease"/>
            <person name="Wu L."/>
            <person name="Ma J."/>
        </authorList>
    </citation>
    <scope>NUCLEOTIDE SEQUENCE [LARGE SCALE GENOMIC DNA]</scope>
    <source>
        <strain evidence="4">NBRC 108728</strain>
    </source>
</reference>
<protein>
    <recommendedName>
        <fullName evidence="5">Glycosyltransferase</fullName>
    </recommendedName>
</protein>
<evidence type="ECO:0000256" key="1">
    <source>
        <dbReference type="SAM" id="MobiDB-lite"/>
    </source>
</evidence>
<keyword evidence="4" id="KW-1185">Reference proteome</keyword>
<feature type="region of interest" description="Disordered" evidence="1">
    <location>
        <begin position="314"/>
        <end position="340"/>
    </location>
</feature>
<proteinExistence type="predicted"/>
<dbReference type="RefSeq" id="WP_286345198.1">
    <property type="nucleotide sequence ID" value="NZ_AP027732.1"/>
</dbReference>
<name>A0ABN6XT51_9MICO</name>
<keyword evidence="2" id="KW-0812">Transmembrane</keyword>
<feature type="transmembrane region" description="Helical" evidence="2">
    <location>
        <begin position="377"/>
        <end position="399"/>
    </location>
</feature>
<keyword evidence="2" id="KW-0472">Membrane</keyword>
<feature type="compositionally biased region" description="Basic residues" evidence="1">
    <location>
        <begin position="326"/>
        <end position="335"/>
    </location>
</feature>